<comment type="subcellular location">
    <subcellularLocation>
        <location evidence="1 4">Cell outer membrane</location>
    </subcellularLocation>
</comment>
<dbReference type="InterPro" id="IPR008969">
    <property type="entry name" value="CarboxyPept-like_regulatory"/>
</dbReference>
<feature type="region of interest" description="Disordered" evidence="5">
    <location>
        <begin position="410"/>
        <end position="434"/>
    </location>
</feature>
<dbReference type="Pfam" id="PF07715">
    <property type="entry name" value="Plug"/>
    <property type="match status" value="1"/>
</dbReference>
<organism evidence="8 9">
    <name type="scientific">Mucilaginibacter psychrotolerans</name>
    <dbReference type="NCBI Taxonomy" id="1524096"/>
    <lineage>
        <taxon>Bacteria</taxon>
        <taxon>Pseudomonadati</taxon>
        <taxon>Bacteroidota</taxon>
        <taxon>Sphingobacteriia</taxon>
        <taxon>Sphingobacteriales</taxon>
        <taxon>Sphingobacteriaceae</taxon>
        <taxon>Mucilaginibacter</taxon>
    </lineage>
</organism>
<reference evidence="8 9" key="1">
    <citation type="journal article" date="2017" name="Int. J. Syst. Evol. Microbiol.">
        <title>Mucilaginibacterpsychrotolerans sp. nov., isolated from peatlands.</title>
        <authorList>
            <person name="Deng Y."/>
            <person name="Shen L."/>
            <person name="Xu B."/>
            <person name="Liu Y."/>
            <person name="Gu Z."/>
            <person name="Liu H."/>
            <person name="Zhou Y."/>
        </authorList>
    </citation>
    <scope>NUCLEOTIDE SEQUENCE [LARGE SCALE GENOMIC DNA]</scope>
    <source>
        <strain evidence="8 9">NH7-4</strain>
    </source>
</reference>
<evidence type="ECO:0000256" key="4">
    <source>
        <dbReference type="RuleBase" id="RU003357"/>
    </source>
</evidence>
<evidence type="ECO:0000256" key="2">
    <source>
        <dbReference type="ARBA" id="ARBA00023136"/>
    </source>
</evidence>
<evidence type="ECO:0000259" key="7">
    <source>
        <dbReference type="Pfam" id="PF07715"/>
    </source>
</evidence>
<sequence>MDRKLRYTLLFILMSAVAYGQHQNTREKLKKIKIDHFFTCTLDQMMDTLAANYDLAIVFERDSLVQMDITEHFFDESLAKVFKFVCKENHLQYWIENDGTIYILQQPDDLPRLKLKYELNQTARNFKPAIIPPPAAPPKHYMFALTGRITDQKTGESLPGASVRIRGTELSALTNTSGNFTILNIPSDTSLVDVSFIGYQPDVFRLDSSSVKGGVNFSLYPSLNALSQVVITGKKKGVLNTDSKKVSVIQLTPALLDKLPNIGEKDIMRAFQLMPGVAATNESSSGIYVRGGTPDQNLVTFDGFTIYQVDHLYGFFSAFNSNAVRDVELYKGGFSAKYGGRLSSVTEVRGKDGNKKEVNIGGDISLLSTNVYAETPVGSNASALIAIRRSYQGPLYNKLFGQFNSSTANTGGGATRGGPGGGGGPSGGGFGGGGFNNQTTPSSYFYDLNTKFTWSPSSKNSFSWSMYNGTDRLDNSREMTLPSFLTSSGGTLNISDDTHYGNFGTSVKWTSSPSRKLFGNTVLSYSSFFSDRDRGTNGTITDSATTTTINSGMLENNRLKDAGIKTDWEWNAASKIKVLFGGFNSNVKIDYTYLQNDTTTLINQHNSGSTAGGYAELEYEPNDHWHIQPGIRSTYFSPTGKFYYEPRLSAIYHVTDRINLKGATGRFYQFTNRVIREDVSGGDRNFWVLANGSNIPVGVSDHFIAGVSYETSKFLFDVEGYYKKLSGLTEYSIRQLGGGTAGGGGFGGLMGGGGTTTTVTENFYNGSGYAKGIEFLLQKKTGVYTGWVSYTLAEAKNKFDVYGTEYFSAAQDIRHEFKSVNMYHLQRWSFAATFIFSTGHPYTAPAGVYNVNTLDGNKITYLSVSTKNGERLPAYHRLDLSATYDLLKTDATKIGSISFSLFNVYNHRNTWYNEYYIRGNQVITTTVKYLGLTPNITLNLKLK</sequence>
<dbReference type="Proteomes" id="UP000297540">
    <property type="component" value="Unassembled WGS sequence"/>
</dbReference>
<keyword evidence="8" id="KW-0675">Receptor</keyword>
<dbReference type="Gene3D" id="2.60.40.1120">
    <property type="entry name" value="Carboxypeptidase-like, regulatory domain"/>
    <property type="match status" value="1"/>
</dbReference>
<dbReference type="InterPro" id="IPR012910">
    <property type="entry name" value="Plug_dom"/>
</dbReference>
<keyword evidence="4" id="KW-0798">TonB box</keyword>
<evidence type="ECO:0000256" key="3">
    <source>
        <dbReference type="ARBA" id="ARBA00023237"/>
    </source>
</evidence>
<evidence type="ECO:0000256" key="1">
    <source>
        <dbReference type="ARBA" id="ARBA00004442"/>
    </source>
</evidence>
<keyword evidence="9" id="KW-1185">Reference proteome</keyword>
<dbReference type="RefSeq" id="WP_133229854.1">
    <property type="nucleotide sequence ID" value="NZ_SOZE01000007.1"/>
</dbReference>
<dbReference type="Pfam" id="PF13715">
    <property type="entry name" value="CarbopepD_reg_2"/>
    <property type="match status" value="1"/>
</dbReference>
<dbReference type="Pfam" id="PF00593">
    <property type="entry name" value="TonB_dep_Rec_b-barrel"/>
    <property type="match status" value="1"/>
</dbReference>
<protein>
    <submittedName>
        <fullName evidence="8">TonB-dependent receptor</fullName>
    </submittedName>
</protein>
<dbReference type="InterPro" id="IPR037066">
    <property type="entry name" value="Plug_dom_sf"/>
</dbReference>
<dbReference type="SUPFAM" id="SSF56935">
    <property type="entry name" value="Porins"/>
    <property type="match status" value="1"/>
</dbReference>
<dbReference type="GO" id="GO:0009279">
    <property type="term" value="C:cell outer membrane"/>
    <property type="evidence" value="ECO:0007669"/>
    <property type="project" value="UniProtKB-SubCell"/>
</dbReference>
<gene>
    <name evidence="8" type="ORF">E2R66_09135</name>
</gene>
<accession>A0A4Y8SHR2</accession>
<evidence type="ECO:0000313" key="9">
    <source>
        <dbReference type="Proteomes" id="UP000297540"/>
    </source>
</evidence>
<dbReference type="Gene3D" id="3.55.50.30">
    <property type="match status" value="1"/>
</dbReference>
<dbReference type="Gene3D" id="2.170.130.10">
    <property type="entry name" value="TonB-dependent receptor, plug domain"/>
    <property type="match status" value="1"/>
</dbReference>
<proteinExistence type="inferred from homology"/>
<dbReference type="OrthoDB" id="9803050at2"/>
<comment type="caution">
    <text evidence="8">The sequence shown here is derived from an EMBL/GenBank/DDBJ whole genome shotgun (WGS) entry which is preliminary data.</text>
</comment>
<evidence type="ECO:0000259" key="6">
    <source>
        <dbReference type="Pfam" id="PF00593"/>
    </source>
</evidence>
<dbReference type="InterPro" id="IPR036942">
    <property type="entry name" value="Beta-barrel_TonB_sf"/>
</dbReference>
<name>A0A4Y8SHR2_9SPHI</name>
<feature type="domain" description="TonB-dependent receptor plug" evidence="7">
    <location>
        <begin position="261"/>
        <end position="341"/>
    </location>
</feature>
<dbReference type="EMBL" id="SOZE01000007">
    <property type="protein sequence ID" value="TFF38190.1"/>
    <property type="molecule type" value="Genomic_DNA"/>
</dbReference>
<dbReference type="InterPro" id="IPR000531">
    <property type="entry name" value="Beta-barrel_TonB"/>
</dbReference>
<evidence type="ECO:0000313" key="8">
    <source>
        <dbReference type="EMBL" id="TFF38190.1"/>
    </source>
</evidence>
<dbReference type="AlphaFoldDB" id="A0A4Y8SHR2"/>
<keyword evidence="2 4" id="KW-0472">Membrane</keyword>
<keyword evidence="3" id="KW-0998">Cell outer membrane</keyword>
<evidence type="ECO:0000256" key="5">
    <source>
        <dbReference type="SAM" id="MobiDB-lite"/>
    </source>
</evidence>
<comment type="similarity">
    <text evidence="4">Belongs to the TonB-dependent receptor family.</text>
</comment>
<dbReference type="Gene3D" id="2.40.170.20">
    <property type="entry name" value="TonB-dependent receptor, beta-barrel domain"/>
    <property type="match status" value="1"/>
</dbReference>
<dbReference type="SUPFAM" id="SSF49464">
    <property type="entry name" value="Carboxypeptidase regulatory domain-like"/>
    <property type="match status" value="1"/>
</dbReference>
<feature type="domain" description="TonB-dependent receptor-like beta-barrel" evidence="6">
    <location>
        <begin position="432"/>
        <end position="904"/>
    </location>
</feature>